<accession>A0A9D5CMQ1</accession>
<dbReference type="OrthoDB" id="10551882at2759"/>
<gene>
    <name evidence="1" type="ORF">J5N97_017187</name>
</gene>
<reference evidence="1" key="2">
    <citation type="journal article" date="2022" name="Hortic Res">
        <title>The genome of Dioscorea zingiberensis sheds light on the biosynthesis, origin and evolution of the medicinally important diosgenin saponins.</title>
        <authorList>
            <person name="Li Y."/>
            <person name="Tan C."/>
            <person name="Li Z."/>
            <person name="Guo J."/>
            <person name="Li S."/>
            <person name="Chen X."/>
            <person name="Wang C."/>
            <person name="Dai X."/>
            <person name="Yang H."/>
            <person name="Song W."/>
            <person name="Hou L."/>
            <person name="Xu J."/>
            <person name="Tong Z."/>
            <person name="Xu A."/>
            <person name="Yuan X."/>
            <person name="Wang W."/>
            <person name="Yang Q."/>
            <person name="Chen L."/>
            <person name="Sun Z."/>
            <person name="Wang K."/>
            <person name="Pan B."/>
            <person name="Chen J."/>
            <person name="Bao Y."/>
            <person name="Liu F."/>
            <person name="Qi X."/>
            <person name="Gang D.R."/>
            <person name="Wen J."/>
            <person name="Li J."/>
        </authorList>
    </citation>
    <scope>NUCLEOTIDE SEQUENCE</scope>
    <source>
        <strain evidence="1">Dzin_1.0</strain>
    </source>
</reference>
<organism evidence="1 2">
    <name type="scientific">Dioscorea zingiberensis</name>
    <dbReference type="NCBI Taxonomy" id="325984"/>
    <lineage>
        <taxon>Eukaryota</taxon>
        <taxon>Viridiplantae</taxon>
        <taxon>Streptophyta</taxon>
        <taxon>Embryophyta</taxon>
        <taxon>Tracheophyta</taxon>
        <taxon>Spermatophyta</taxon>
        <taxon>Magnoliopsida</taxon>
        <taxon>Liliopsida</taxon>
        <taxon>Dioscoreales</taxon>
        <taxon>Dioscoreaceae</taxon>
        <taxon>Dioscorea</taxon>
    </lineage>
</organism>
<evidence type="ECO:0000313" key="2">
    <source>
        <dbReference type="Proteomes" id="UP001085076"/>
    </source>
</evidence>
<reference evidence="1" key="1">
    <citation type="submission" date="2021-03" db="EMBL/GenBank/DDBJ databases">
        <authorList>
            <person name="Li Z."/>
            <person name="Yang C."/>
        </authorList>
    </citation>
    <scope>NUCLEOTIDE SEQUENCE</scope>
    <source>
        <strain evidence="1">Dzin_1.0</strain>
        <tissue evidence="1">Leaf</tissue>
    </source>
</reference>
<comment type="caution">
    <text evidence="1">The sequence shown here is derived from an EMBL/GenBank/DDBJ whole genome shotgun (WGS) entry which is preliminary data.</text>
</comment>
<keyword evidence="2" id="KW-1185">Reference proteome</keyword>
<name>A0A9D5CMQ1_9LILI</name>
<dbReference type="EMBL" id="JAGGNH010000004">
    <property type="protein sequence ID" value="KAJ0975222.1"/>
    <property type="molecule type" value="Genomic_DNA"/>
</dbReference>
<dbReference type="Proteomes" id="UP001085076">
    <property type="component" value="Miscellaneous, Linkage group lg04"/>
</dbReference>
<proteinExistence type="predicted"/>
<protein>
    <submittedName>
        <fullName evidence="1">Uncharacterized protein</fullName>
    </submittedName>
</protein>
<dbReference type="AlphaFoldDB" id="A0A9D5CMQ1"/>
<sequence>MKLQAREVRYASVEEAKIIPYREEASLVLYRMTSVQDFLPILTAIPELPSESQQQLLRLPADLAGKLLSRCGGTDYKEAVCLKRRKATIHFIRKFILSSSSMPSSKKEPKSIP</sequence>
<evidence type="ECO:0000313" key="1">
    <source>
        <dbReference type="EMBL" id="KAJ0975222.1"/>
    </source>
</evidence>